<organism evidence="2 3">
    <name type="scientific">Coralloluteibacterium thermophilum</name>
    <dbReference type="NCBI Taxonomy" id="2707049"/>
    <lineage>
        <taxon>Bacteria</taxon>
        <taxon>Pseudomonadati</taxon>
        <taxon>Pseudomonadota</taxon>
        <taxon>Gammaproteobacteria</taxon>
        <taxon>Lysobacterales</taxon>
        <taxon>Lysobacteraceae</taxon>
        <taxon>Coralloluteibacterium</taxon>
    </lineage>
</organism>
<dbReference type="InterPro" id="IPR005133">
    <property type="entry name" value="PhaG_MnhG_YufB"/>
</dbReference>
<dbReference type="PANTHER" id="PTHR34703:SF1">
    <property type="entry name" value="ANTIPORTER SUBUNIT MNHG2-RELATED"/>
    <property type="match status" value="1"/>
</dbReference>
<name>A0ABV9NJJ6_9GAMM</name>
<dbReference type="PANTHER" id="PTHR34703">
    <property type="entry name" value="ANTIPORTER SUBUNIT MNHG2-RELATED"/>
    <property type="match status" value="1"/>
</dbReference>
<protein>
    <submittedName>
        <fullName evidence="2">Na+/H+ antiporter subunit G</fullName>
    </submittedName>
</protein>
<keyword evidence="3" id="KW-1185">Reference proteome</keyword>
<comment type="caution">
    <text evidence="2">The sequence shown here is derived from an EMBL/GenBank/DDBJ whole genome shotgun (WGS) entry which is preliminary data.</text>
</comment>
<evidence type="ECO:0000256" key="1">
    <source>
        <dbReference type="SAM" id="Phobius"/>
    </source>
</evidence>
<feature type="transmembrane region" description="Helical" evidence="1">
    <location>
        <begin position="42"/>
        <end position="61"/>
    </location>
</feature>
<evidence type="ECO:0000313" key="2">
    <source>
        <dbReference type="EMBL" id="MFC4726753.1"/>
    </source>
</evidence>
<dbReference type="NCBIfam" id="NF009316">
    <property type="entry name" value="PRK12674.1-5"/>
    <property type="match status" value="1"/>
</dbReference>
<reference evidence="3" key="1">
    <citation type="journal article" date="2019" name="Int. J. Syst. Evol. Microbiol.">
        <title>The Global Catalogue of Microorganisms (GCM) 10K type strain sequencing project: providing services to taxonomists for standard genome sequencing and annotation.</title>
        <authorList>
            <consortium name="The Broad Institute Genomics Platform"/>
            <consortium name="The Broad Institute Genome Sequencing Center for Infectious Disease"/>
            <person name="Wu L."/>
            <person name="Ma J."/>
        </authorList>
    </citation>
    <scope>NUCLEOTIDE SEQUENCE [LARGE SCALE GENOMIC DNA]</scope>
    <source>
        <strain evidence="3">CGMCC 1.13574</strain>
    </source>
</reference>
<keyword evidence="1" id="KW-1133">Transmembrane helix</keyword>
<feature type="transmembrane region" description="Helical" evidence="1">
    <location>
        <begin position="73"/>
        <end position="97"/>
    </location>
</feature>
<evidence type="ECO:0000313" key="3">
    <source>
        <dbReference type="Proteomes" id="UP001595892"/>
    </source>
</evidence>
<dbReference type="RefSeq" id="WP_377002691.1">
    <property type="nucleotide sequence ID" value="NZ_JBHSGG010000002.1"/>
</dbReference>
<keyword evidence="1" id="KW-0472">Membrane</keyword>
<dbReference type="Pfam" id="PF03334">
    <property type="entry name" value="PhaG_MnhG_YufB"/>
    <property type="match status" value="1"/>
</dbReference>
<dbReference type="NCBIfam" id="TIGR01300">
    <property type="entry name" value="CPA3_mnhG_phaG"/>
    <property type="match status" value="1"/>
</dbReference>
<dbReference type="EMBL" id="JBHSGG010000002">
    <property type="protein sequence ID" value="MFC4726753.1"/>
    <property type="molecule type" value="Genomic_DNA"/>
</dbReference>
<sequence length="115" mass="12013">MNPSVVVEFLVSALILVGAGFMLVGSLGLAKLSEIYKRLHGPAKATTVGIGALLVASIVRHTLLGEGLHLRELLVTAFLFLTAPVSAHLMARAALALDPDARPKIREGRAPAPEG</sequence>
<keyword evidence="1" id="KW-0812">Transmembrane</keyword>
<proteinExistence type="predicted"/>
<dbReference type="Proteomes" id="UP001595892">
    <property type="component" value="Unassembled WGS sequence"/>
</dbReference>
<feature type="transmembrane region" description="Helical" evidence="1">
    <location>
        <begin position="6"/>
        <end position="30"/>
    </location>
</feature>
<gene>
    <name evidence="2" type="ORF">ACFO3Q_00985</name>
</gene>
<accession>A0ABV9NJJ6</accession>